<evidence type="ECO:0000313" key="7">
    <source>
        <dbReference type="Proteomes" id="UP000291469"/>
    </source>
</evidence>
<dbReference type="SMART" id="SM00091">
    <property type="entry name" value="PAS"/>
    <property type="match status" value="2"/>
</dbReference>
<organism evidence="6 7">
    <name type="scientific">Egibacter rhizosphaerae</name>
    <dbReference type="NCBI Taxonomy" id="1670831"/>
    <lineage>
        <taxon>Bacteria</taxon>
        <taxon>Bacillati</taxon>
        <taxon>Actinomycetota</taxon>
        <taxon>Nitriliruptoria</taxon>
        <taxon>Egibacterales</taxon>
        <taxon>Egibacteraceae</taxon>
        <taxon>Egibacter</taxon>
    </lineage>
</organism>
<dbReference type="Pfam" id="PF00563">
    <property type="entry name" value="EAL"/>
    <property type="match status" value="1"/>
</dbReference>
<dbReference type="Pfam" id="PF00990">
    <property type="entry name" value="GGDEF"/>
    <property type="match status" value="1"/>
</dbReference>
<dbReference type="PROSITE" id="PS50112">
    <property type="entry name" value="PAS"/>
    <property type="match status" value="1"/>
</dbReference>
<accession>A0A411YBY9</accession>
<reference evidence="6 7" key="1">
    <citation type="submission" date="2019-01" db="EMBL/GenBank/DDBJ databases">
        <title>Egibacter rhizosphaerae EGI 80759T.</title>
        <authorList>
            <person name="Chen D.-D."/>
            <person name="Tian Y."/>
            <person name="Jiao J.-Y."/>
            <person name="Zhang X.-T."/>
            <person name="Zhang Y.-G."/>
            <person name="Zhang Y."/>
            <person name="Xiao M."/>
            <person name="Shu W.-S."/>
            <person name="Li W.-J."/>
        </authorList>
    </citation>
    <scope>NUCLEOTIDE SEQUENCE [LARGE SCALE GENOMIC DNA]</scope>
    <source>
        <strain evidence="6 7">EGI 80759</strain>
    </source>
</reference>
<dbReference type="InterPro" id="IPR000700">
    <property type="entry name" value="PAS-assoc_C"/>
</dbReference>
<dbReference type="Gene3D" id="3.20.20.450">
    <property type="entry name" value="EAL domain"/>
    <property type="match status" value="1"/>
</dbReference>
<dbReference type="SUPFAM" id="SSF55785">
    <property type="entry name" value="PYP-like sensor domain (PAS domain)"/>
    <property type="match status" value="2"/>
</dbReference>
<protein>
    <submittedName>
        <fullName evidence="6">EAL domain-containing protein</fullName>
    </submittedName>
</protein>
<evidence type="ECO:0000259" key="4">
    <source>
        <dbReference type="PROSITE" id="PS50883"/>
    </source>
</evidence>
<name>A0A411YBY9_9ACTN</name>
<evidence type="ECO:0000259" key="3">
    <source>
        <dbReference type="PROSITE" id="PS50113"/>
    </source>
</evidence>
<dbReference type="NCBIfam" id="TIGR00254">
    <property type="entry name" value="GGDEF"/>
    <property type="match status" value="1"/>
</dbReference>
<evidence type="ECO:0000259" key="5">
    <source>
        <dbReference type="PROSITE" id="PS50887"/>
    </source>
</evidence>
<dbReference type="PROSITE" id="PS50883">
    <property type="entry name" value="EAL"/>
    <property type="match status" value="1"/>
</dbReference>
<dbReference type="SMART" id="SM00052">
    <property type="entry name" value="EAL"/>
    <property type="match status" value="1"/>
</dbReference>
<dbReference type="InterPro" id="IPR035919">
    <property type="entry name" value="EAL_sf"/>
</dbReference>
<dbReference type="AlphaFoldDB" id="A0A411YBY9"/>
<dbReference type="Gene3D" id="3.30.450.20">
    <property type="entry name" value="PAS domain"/>
    <property type="match status" value="2"/>
</dbReference>
<dbReference type="InterPro" id="IPR001633">
    <property type="entry name" value="EAL_dom"/>
</dbReference>
<dbReference type="CDD" id="cd01948">
    <property type="entry name" value="EAL"/>
    <property type="match status" value="1"/>
</dbReference>
<dbReference type="InterPro" id="IPR052155">
    <property type="entry name" value="Biofilm_reg_signaling"/>
</dbReference>
<dbReference type="InterPro" id="IPR013656">
    <property type="entry name" value="PAS_4"/>
</dbReference>
<dbReference type="PANTHER" id="PTHR44757:SF2">
    <property type="entry name" value="BIOFILM ARCHITECTURE MAINTENANCE PROTEIN MBAA"/>
    <property type="match status" value="1"/>
</dbReference>
<dbReference type="InterPro" id="IPR000014">
    <property type="entry name" value="PAS"/>
</dbReference>
<sequence>MRVRFPSPAPHASAPGARGPNNPPPRGRCRLPAPLVGFEAADRQSTKDATNTLRASLTQRSPKTKDGAIESLAFDDVARWRATLDSQPEMICRFMPDATITFVNRAYARQYGCETEDLVGTSILDLFPDEWRAWAEAHIARLCESGQPIIHENTVTLPDGTIRDYQWSDHVVLSPNGTLLELQAVGRDITERRQAEEALRTSEQRFRAMFDLAPIGMAVVDARGYVQRANPALVELLSADADRLVGHSFDGLLLGGPITAYARSALTHEGEGTVQAERRLCADGDRWALLSFSSFDEEALLIQVVDLTERKHFEAELAHRAQHDGLTGLLNRTSLEAGLQRELTRAQAGGEDVAVLFCDVDRFKFINDSLGHQGGDQLLLILAQRLQRSMRTGDLLARFGGDEFVVVHRGTGVAAGAVAQANRLVQHLGEPIVLDGLELTVGLTIGIAVAPGGDGVAPELIRDADLAMYAAKEHERGSVRVCDDELRAAATTRLAQQNALRRAIDRDELVLHLQPIVRSGTHSLAGVEALVRWAHPEHGLLPPGDFLHVAENSGLLRPLGHWVLGEACRQLATLRAEGVVPPSSTVWINISGPELADPELPHRVHQATAQAGLALDDIVLEISERALLDEANGRLDRLAELGITLALDDLGTGRTSAADLVNAPLDIVKIDRSFVLAMEEDLQARAVVLALLQLARAVGARVVAEGVETDAHVVTLEGLGCEFLQGFGIGRPVPRESLARELGAATAR</sequence>
<dbReference type="SMART" id="SM00267">
    <property type="entry name" value="GGDEF"/>
    <property type="match status" value="1"/>
</dbReference>
<evidence type="ECO:0000259" key="2">
    <source>
        <dbReference type="PROSITE" id="PS50112"/>
    </source>
</evidence>
<evidence type="ECO:0000256" key="1">
    <source>
        <dbReference type="SAM" id="MobiDB-lite"/>
    </source>
</evidence>
<feature type="compositionally biased region" description="Low complexity" evidence="1">
    <location>
        <begin position="10"/>
        <end position="20"/>
    </location>
</feature>
<dbReference type="InterPro" id="IPR000160">
    <property type="entry name" value="GGDEF_dom"/>
</dbReference>
<feature type="domain" description="GGDEF" evidence="5">
    <location>
        <begin position="351"/>
        <end position="484"/>
    </location>
</feature>
<dbReference type="Proteomes" id="UP000291469">
    <property type="component" value="Chromosome"/>
</dbReference>
<dbReference type="SUPFAM" id="SSF141868">
    <property type="entry name" value="EAL domain-like"/>
    <property type="match status" value="1"/>
</dbReference>
<feature type="domain" description="EAL" evidence="4">
    <location>
        <begin position="493"/>
        <end position="746"/>
    </location>
</feature>
<gene>
    <name evidence="6" type="ORF">ER308_03405</name>
</gene>
<dbReference type="PROSITE" id="PS50113">
    <property type="entry name" value="PAC"/>
    <property type="match status" value="1"/>
</dbReference>
<dbReference type="NCBIfam" id="TIGR00229">
    <property type="entry name" value="sensory_box"/>
    <property type="match status" value="2"/>
</dbReference>
<dbReference type="InterPro" id="IPR035965">
    <property type="entry name" value="PAS-like_dom_sf"/>
</dbReference>
<proteinExistence type="predicted"/>
<dbReference type="Pfam" id="PF08448">
    <property type="entry name" value="PAS_4"/>
    <property type="match status" value="2"/>
</dbReference>
<dbReference type="SUPFAM" id="SSF55073">
    <property type="entry name" value="Nucleotide cyclase"/>
    <property type="match status" value="1"/>
</dbReference>
<dbReference type="OrthoDB" id="23692at2"/>
<dbReference type="EMBL" id="CP036402">
    <property type="protein sequence ID" value="QBI18695.1"/>
    <property type="molecule type" value="Genomic_DNA"/>
</dbReference>
<dbReference type="CDD" id="cd00130">
    <property type="entry name" value="PAS"/>
    <property type="match status" value="1"/>
</dbReference>
<feature type="region of interest" description="Disordered" evidence="1">
    <location>
        <begin position="1"/>
        <end position="32"/>
    </location>
</feature>
<dbReference type="Gene3D" id="3.30.70.270">
    <property type="match status" value="1"/>
</dbReference>
<dbReference type="InterPro" id="IPR029787">
    <property type="entry name" value="Nucleotide_cyclase"/>
</dbReference>
<feature type="domain" description="PAC" evidence="3">
    <location>
        <begin position="149"/>
        <end position="201"/>
    </location>
</feature>
<dbReference type="PANTHER" id="PTHR44757">
    <property type="entry name" value="DIGUANYLATE CYCLASE DGCP"/>
    <property type="match status" value="1"/>
</dbReference>
<keyword evidence="7" id="KW-1185">Reference proteome</keyword>
<feature type="domain" description="PAS" evidence="2">
    <location>
        <begin position="202"/>
        <end position="248"/>
    </location>
</feature>
<dbReference type="PROSITE" id="PS50887">
    <property type="entry name" value="GGDEF"/>
    <property type="match status" value="1"/>
</dbReference>
<dbReference type="CDD" id="cd01949">
    <property type="entry name" value="GGDEF"/>
    <property type="match status" value="1"/>
</dbReference>
<dbReference type="InterPro" id="IPR043128">
    <property type="entry name" value="Rev_trsase/Diguanyl_cyclase"/>
</dbReference>
<evidence type="ECO:0000313" key="6">
    <source>
        <dbReference type="EMBL" id="QBI18695.1"/>
    </source>
</evidence>
<dbReference type="KEGG" id="erz:ER308_03405"/>